<gene>
    <name evidence="9 10" type="primary">ybeY</name>
    <name evidence="10" type="ORF">JF72_07300</name>
</gene>
<dbReference type="PANTHER" id="PTHR46986">
    <property type="entry name" value="ENDORIBONUCLEASE YBEY, CHLOROPLASTIC"/>
    <property type="match status" value="1"/>
</dbReference>
<dbReference type="Gene3D" id="3.40.390.30">
    <property type="entry name" value="Metalloproteases ('zincins'), catalytic domain"/>
    <property type="match status" value="1"/>
</dbReference>
<dbReference type="EMBL" id="JXLG01000005">
    <property type="protein sequence ID" value="KJY61447.1"/>
    <property type="molecule type" value="Genomic_DNA"/>
</dbReference>
<dbReference type="GO" id="GO:0006364">
    <property type="term" value="P:rRNA processing"/>
    <property type="evidence" value="ECO:0007669"/>
    <property type="project" value="UniProtKB-UniRule"/>
</dbReference>
<evidence type="ECO:0000256" key="5">
    <source>
        <dbReference type="ARBA" id="ARBA00022723"/>
    </source>
</evidence>
<accession>A0A0F4LRM3</accession>
<evidence type="ECO:0000256" key="6">
    <source>
        <dbReference type="ARBA" id="ARBA00022759"/>
    </source>
</evidence>
<evidence type="ECO:0000256" key="9">
    <source>
        <dbReference type="HAMAP-Rule" id="MF_00009"/>
    </source>
</evidence>
<dbReference type="GO" id="GO:0005737">
    <property type="term" value="C:cytoplasm"/>
    <property type="evidence" value="ECO:0007669"/>
    <property type="project" value="UniProtKB-SubCell"/>
</dbReference>
<sequence length="175" mass="20085">MITPIDITYNDEVGFLKDSNENWEDWISKLLLLAKKEIGKDTNLEMSINFVDEERSQEINKKYRGKDRPTDVISFAIEDGGDNLDLSIFSDDPEFREDIGDLFMCPSVIKRHSEEYGTGWNREFGYTLVHGFLHLNGFDHIDPAEAKEMFGIQGKVLEAYGLPLYPDQLDEGRGK</sequence>
<feature type="binding site" evidence="9">
    <location>
        <position position="140"/>
    </location>
    <ligand>
        <name>Zn(2+)</name>
        <dbReference type="ChEBI" id="CHEBI:29105"/>
        <note>catalytic</note>
    </ligand>
</feature>
<dbReference type="AlphaFoldDB" id="A0A0F4LRM3"/>
<evidence type="ECO:0000256" key="1">
    <source>
        <dbReference type="ARBA" id="ARBA00010875"/>
    </source>
</evidence>
<comment type="function">
    <text evidence="9">Single strand-specific metallo-endoribonuclease involved in late-stage 70S ribosome quality control and in maturation of the 3' terminus of the 16S rRNA.</text>
</comment>
<dbReference type="GO" id="GO:0004222">
    <property type="term" value="F:metalloendopeptidase activity"/>
    <property type="evidence" value="ECO:0007669"/>
    <property type="project" value="InterPro"/>
</dbReference>
<comment type="caution">
    <text evidence="10">The sequence shown here is derived from an EMBL/GenBank/DDBJ whole genome shotgun (WGS) entry which is preliminary data.</text>
</comment>
<evidence type="ECO:0000256" key="4">
    <source>
        <dbReference type="ARBA" id="ARBA00022722"/>
    </source>
</evidence>
<dbReference type="GO" id="GO:0004521">
    <property type="term" value="F:RNA endonuclease activity"/>
    <property type="evidence" value="ECO:0007669"/>
    <property type="project" value="UniProtKB-UniRule"/>
</dbReference>
<keyword evidence="7 9" id="KW-0378">Hydrolase</keyword>
<dbReference type="SUPFAM" id="SSF55486">
    <property type="entry name" value="Metalloproteases ('zincins'), catalytic domain"/>
    <property type="match status" value="1"/>
</dbReference>
<evidence type="ECO:0000256" key="3">
    <source>
        <dbReference type="ARBA" id="ARBA00022552"/>
    </source>
</evidence>
<feature type="binding site" evidence="9">
    <location>
        <position position="134"/>
    </location>
    <ligand>
        <name>Zn(2+)</name>
        <dbReference type="ChEBI" id="CHEBI:29105"/>
        <note>catalytic</note>
    </ligand>
</feature>
<organism evidence="10 11">
    <name type="scientific">Lactobacillus apis</name>
    <dbReference type="NCBI Taxonomy" id="303541"/>
    <lineage>
        <taxon>Bacteria</taxon>
        <taxon>Bacillati</taxon>
        <taxon>Bacillota</taxon>
        <taxon>Bacilli</taxon>
        <taxon>Lactobacillales</taxon>
        <taxon>Lactobacillaceae</taxon>
        <taxon>Lactobacillus</taxon>
    </lineage>
</organism>
<name>A0A0F4LRM3_9LACO</name>
<feature type="binding site" evidence="9">
    <location>
        <position position="130"/>
    </location>
    <ligand>
        <name>Zn(2+)</name>
        <dbReference type="ChEBI" id="CHEBI:29105"/>
        <note>catalytic</note>
    </ligand>
</feature>
<evidence type="ECO:0000256" key="7">
    <source>
        <dbReference type="ARBA" id="ARBA00022801"/>
    </source>
</evidence>
<evidence type="ECO:0000256" key="8">
    <source>
        <dbReference type="ARBA" id="ARBA00022833"/>
    </source>
</evidence>
<comment type="subcellular location">
    <subcellularLocation>
        <location evidence="9">Cytoplasm</location>
    </subcellularLocation>
</comment>
<keyword evidence="6 9" id="KW-0255">Endonuclease</keyword>
<keyword evidence="5 9" id="KW-0479">Metal-binding</keyword>
<dbReference type="InterPro" id="IPR020549">
    <property type="entry name" value="YbeY_CS"/>
</dbReference>
<evidence type="ECO:0000313" key="11">
    <source>
        <dbReference type="Proteomes" id="UP000033682"/>
    </source>
</evidence>
<dbReference type="HAMAP" id="MF_00009">
    <property type="entry name" value="Endoribonucl_YbeY"/>
    <property type="match status" value="1"/>
</dbReference>
<evidence type="ECO:0000256" key="2">
    <source>
        <dbReference type="ARBA" id="ARBA00022517"/>
    </source>
</evidence>
<keyword evidence="2 9" id="KW-0690">Ribosome biogenesis</keyword>
<dbReference type="GO" id="GO:0008270">
    <property type="term" value="F:zinc ion binding"/>
    <property type="evidence" value="ECO:0007669"/>
    <property type="project" value="UniProtKB-UniRule"/>
</dbReference>
<dbReference type="HOGENOM" id="CLU_106710_3_0_9"/>
<keyword evidence="9" id="KW-0963">Cytoplasm</keyword>
<comment type="cofactor">
    <cofactor evidence="9">
        <name>Zn(2+)</name>
        <dbReference type="ChEBI" id="CHEBI:29105"/>
    </cofactor>
    <text evidence="9">Binds 1 zinc ion.</text>
</comment>
<protein>
    <recommendedName>
        <fullName evidence="9">Endoribonuclease YbeY</fullName>
        <ecNumber evidence="9">3.1.-.-</ecNumber>
    </recommendedName>
</protein>
<keyword evidence="8 9" id="KW-0862">Zinc</keyword>
<keyword evidence="3 9" id="KW-0698">rRNA processing</keyword>
<keyword evidence="4 9" id="KW-0540">Nuclease</keyword>
<dbReference type="InterPro" id="IPR023091">
    <property type="entry name" value="MetalPrtase_cat_dom_sf_prd"/>
</dbReference>
<dbReference type="Pfam" id="PF02130">
    <property type="entry name" value="YbeY"/>
    <property type="match status" value="1"/>
</dbReference>
<dbReference type="PANTHER" id="PTHR46986:SF1">
    <property type="entry name" value="ENDORIBONUCLEASE YBEY, CHLOROPLASTIC"/>
    <property type="match status" value="1"/>
</dbReference>
<dbReference type="STRING" id="303541.JF72_07300"/>
<dbReference type="PROSITE" id="PS01306">
    <property type="entry name" value="UPF0054"/>
    <property type="match status" value="1"/>
</dbReference>
<dbReference type="InterPro" id="IPR002036">
    <property type="entry name" value="YbeY"/>
</dbReference>
<evidence type="ECO:0000313" key="10">
    <source>
        <dbReference type="EMBL" id="KJY61447.1"/>
    </source>
</evidence>
<proteinExistence type="inferred from homology"/>
<dbReference type="EC" id="3.1.-.-" evidence="9"/>
<dbReference type="PATRIC" id="fig|303541.3.peg.887"/>
<dbReference type="NCBIfam" id="TIGR00043">
    <property type="entry name" value="rRNA maturation RNase YbeY"/>
    <property type="match status" value="1"/>
</dbReference>
<keyword evidence="11" id="KW-1185">Reference proteome</keyword>
<dbReference type="Proteomes" id="UP000033682">
    <property type="component" value="Unassembled WGS sequence"/>
</dbReference>
<comment type="similarity">
    <text evidence="1 9">Belongs to the endoribonuclease YbeY family.</text>
</comment>
<reference evidence="10 11" key="1">
    <citation type="submission" date="2015-01" db="EMBL/GenBank/DDBJ databases">
        <title>Comparative genomics of the lactic acid bacteria isolated from the honey bee gut.</title>
        <authorList>
            <person name="Ellegaard K.M."/>
            <person name="Tamarit D."/>
            <person name="Javelind E."/>
            <person name="Olofsson T."/>
            <person name="Andersson S.G."/>
            <person name="Vasquez A."/>
        </authorList>
    </citation>
    <scope>NUCLEOTIDE SEQUENCE [LARGE SCALE GENOMIC DNA]</scope>
    <source>
        <strain evidence="10 11">Hma11</strain>
    </source>
</reference>